<keyword evidence="2" id="KW-1185">Reference proteome</keyword>
<evidence type="ECO:0000313" key="1">
    <source>
        <dbReference type="EMBL" id="NPE13296.1"/>
    </source>
</evidence>
<reference evidence="1 2" key="1">
    <citation type="submission" date="2020-05" db="EMBL/GenBank/DDBJ databases">
        <title>Distinct polysaccharide utilization as determinants for interspecies competition between intestinal Prevotella spp.</title>
        <authorList>
            <person name="Galvez E.J.C."/>
            <person name="Iljazovic A."/>
            <person name="Strowig T."/>
        </authorList>
    </citation>
    <scope>NUCLEOTIDE SEQUENCE [LARGE SCALE GENOMIC DNA]</scope>
    <source>
        <strain evidence="1 2">PROD</strain>
    </source>
</reference>
<comment type="caution">
    <text evidence="1">The sequence shown here is derived from an EMBL/GenBank/DDBJ whole genome shotgun (WGS) entry which is preliminary data.</text>
</comment>
<dbReference type="GeneID" id="82156719"/>
<evidence type="ECO:0000313" key="2">
    <source>
        <dbReference type="Proteomes" id="UP001193734"/>
    </source>
</evidence>
<organism evidence="1 2">
    <name type="scientific">Xylanibacter rodentium</name>
    <dbReference type="NCBI Taxonomy" id="2736289"/>
    <lineage>
        <taxon>Bacteria</taxon>
        <taxon>Pseudomonadati</taxon>
        <taxon>Bacteroidota</taxon>
        <taxon>Bacteroidia</taxon>
        <taxon>Bacteroidales</taxon>
        <taxon>Prevotellaceae</taxon>
        <taxon>Xylanibacter</taxon>
    </lineage>
</organism>
<protein>
    <submittedName>
        <fullName evidence="1">Uncharacterized protein</fullName>
    </submittedName>
</protein>
<gene>
    <name evidence="1" type="ORF">HPS55_02965</name>
</gene>
<dbReference type="EMBL" id="JABKKE010000003">
    <property type="protein sequence ID" value="NPE13296.1"/>
    <property type="molecule type" value="Genomic_DNA"/>
</dbReference>
<dbReference type="RefSeq" id="WP_172175833.1">
    <property type="nucleotide sequence ID" value="NZ_CASGKG010000014.1"/>
</dbReference>
<sequence length="169" mass="18742">MTPAVIFGSINMATSIAAYFGLIESVGGNVQKLLHQAFKSAIQNLEYAQTASSDINRLDYIKTAKERFIDAISVEENENLISSYVGLAMCQHLMGDIENRDITIQSINDVKLTLSEKTKAVSKTAFKIIGIGNIYSLYKIVKGENPYTTDYANRLAKFENYKQLALATK</sequence>
<proteinExistence type="predicted"/>
<name>A0ABX2AT40_9BACT</name>
<accession>A0ABX2AT40</accession>
<dbReference type="Proteomes" id="UP001193734">
    <property type="component" value="Unassembled WGS sequence"/>
</dbReference>